<sequence length="37" mass="4568">MEHYYMVLSCLNFSSIFLNWLMEFSFSPLFLFDFFNS</sequence>
<keyword evidence="1" id="KW-1133">Transmembrane helix</keyword>
<evidence type="ECO:0000313" key="2">
    <source>
        <dbReference type="EMBL" id="MBX71732.1"/>
    </source>
</evidence>
<keyword evidence="1" id="KW-0812">Transmembrane</keyword>
<protein>
    <submittedName>
        <fullName evidence="2">Uncharacterized protein</fullName>
    </submittedName>
</protein>
<feature type="transmembrane region" description="Helical" evidence="1">
    <location>
        <begin position="6"/>
        <end position="32"/>
    </location>
</feature>
<evidence type="ECO:0000256" key="1">
    <source>
        <dbReference type="SAM" id="Phobius"/>
    </source>
</evidence>
<dbReference type="EMBL" id="GGEC01091248">
    <property type="protein sequence ID" value="MBX71732.1"/>
    <property type="molecule type" value="Transcribed_RNA"/>
</dbReference>
<proteinExistence type="predicted"/>
<reference evidence="2" key="1">
    <citation type="submission" date="2018-02" db="EMBL/GenBank/DDBJ databases">
        <title>Rhizophora mucronata_Transcriptome.</title>
        <authorList>
            <person name="Meera S.P."/>
            <person name="Sreeshan A."/>
            <person name="Augustine A."/>
        </authorList>
    </citation>
    <scope>NUCLEOTIDE SEQUENCE</scope>
    <source>
        <tissue evidence="2">Leaf</tissue>
    </source>
</reference>
<accession>A0A2P2QXK8</accession>
<dbReference type="AlphaFoldDB" id="A0A2P2QXK8"/>
<name>A0A2P2QXK8_RHIMU</name>
<organism evidence="2">
    <name type="scientific">Rhizophora mucronata</name>
    <name type="common">Asiatic mangrove</name>
    <dbReference type="NCBI Taxonomy" id="61149"/>
    <lineage>
        <taxon>Eukaryota</taxon>
        <taxon>Viridiplantae</taxon>
        <taxon>Streptophyta</taxon>
        <taxon>Embryophyta</taxon>
        <taxon>Tracheophyta</taxon>
        <taxon>Spermatophyta</taxon>
        <taxon>Magnoliopsida</taxon>
        <taxon>eudicotyledons</taxon>
        <taxon>Gunneridae</taxon>
        <taxon>Pentapetalae</taxon>
        <taxon>rosids</taxon>
        <taxon>fabids</taxon>
        <taxon>Malpighiales</taxon>
        <taxon>Rhizophoraceae</taxon>
        <taxon>Rhizophora</taxon>
    </lineage>
</organism>
<keyword evidence="1" id="KW-0472">Membrane</keyword>